<accession>A0AAD4R5V5</accession>
<protein>
    <submittedName>
        <fullName evidence="1">Uncharacterized protein</fullName>
    </submittedName>
</protein>
<dbReference type="AlphaFoldDB" id="A0AAD4R5V5"/>
<sequence length="81" mass="9390">MKISAFSSQESQPFCWPILQTGVVFYWVIQNKSRHGSYEIRSPTSALSTIITNLIQDPKYGWLLIFSLFVRDTLQKDHPDL</sequence>
<gene>
    <name evidence="1" type="ORF">DdX_10046</name>
</gene>
<evidence type="ECO:0000313" key="2">
    <source>
        <dbReference type="Proteomes" id="UP001201812"/>
    </source>
</evidence>
<proteinExistence type="predicted"/>
<keyword evidence="2" id="KW-1185">Reference proteome</keyword>
<name>A0AAD4R5V5_9BILA</name>
<evidence type="ECO:0000313" key="1">
    <source>
        <dbReference type="EMBL" id="KAI1711584.1"/>
    </source>
</evidence>
<dbReference type="Proteomes" id="UP001201812">
    <property type="component" value="Unassembled WGS sequence"/>
</dbReference>
<comment type="caution">
    <text evidence="1">The sequence shown here is derived from an EMBL/GenBank/DDBJ whole genome shotgun (WGS) entry which is preliminary data.</text>
</comment>
<organism evidence="1 2">
    <name type="scientific">Ditylenchus destructor</name>
    <dbReference type="NCBI Taxonomy" id="166010"/>
    <lineage>
        <taxon>Eukaryota</taxon>
        <taxon>Metazoa</taxon>
        <taxon>Ecdysozoa</taxon>
        <taxon>Nematoda</taxon>
        <taxon>Chromadorea</taxon>
        <taxon>Rhabditida</taxon>
        <taxon>Tylenchina</taxon>
        <taxon>Tylenchomorpha</taxon>
        <taxon>Sphaerularioidea</taxon>
        <taxon>Anguinidae</taxon>
        <taxon>Anguininae</taxon>
        <taxon>Ditylenchus</taxon>
    </lineage>
</organism>
<dbReference type="EMBL" id="JAKKPZ010000021">
    <property type="protein sequence ID" value="KAI1711584.1"/>
    <property type="molecule type" value="Genomic_DNA"/>
</dbReference>
<reference evidence="1" key="1">
    <citation type="submission" date="2022-01" db="EMBL/GenBank/DDBJ databases">
        <title>Genome Sequence Resource for Two Populations of Ditylenchus destructor, the Migratory Endoparasitic Phytonematode.</title>
        <authorList>
            <person name="Zhang H."/>
            <person name="Lin R."/>
            <person name="Xie B."/>
        </authorList>
    </citation>
    <scope>NUCLEOTIDE SEQUENCE</scope>
    <source>
        <strain evidence="1">BazhouSP</strain>
    </source>
</reference>